<evidence type="ECO:0000313" key="2">
    <source>
        <dbReference type="EMBL" id="BBL70573.1"/>
    </source>
</evidence>
<proteinExistence type="predicted"/>
<dbReference type="RefSeq" id="WP_221048513.1">
    <property type="nucleotide sequence ID" value="NZ_AP019782.1"/>
</dbReference>
<reference evidence="2" key="1">
    <citation type="submission" date="2019-06" db="EMBL/GenBank/DDBJ databases">
        <title>Complete genome sequence of Methylogaea oryzae strain JCM16910.</title>
        <authorList>
            <person name="Asakawa S."/>
        </authorList>
    </citation>
    <scope>NUCLEOTIDE SEQUENCE</scope>
    <source>
        <strain evidence="2">E10</strain>
    </source>
</reference>
<dbReference type="EMBL" id="AP019782">
    <property type="protein sequence ID" value="BBL70573.1"/>
    <property type="molecule type" value="Genomic_DNA"/>
</dbReference>
<protein>
    <recommendedName>
        <fullName evidence="1">Carrier domain-containing protein</fullName>
    </recommendedName>
</protein>
<feature type="domain" description="Carrier" evidence="1">
    <location>
        <begin position="1"/>
        <end position="80"/>
    </location>
</feature>
<gene>
    <name evidence="2" type="ORF">MoryE10_11790</name>
</gene>
<dbReference type="PROSITE" id="PS50075">
    <property type="entry name" value="CARRIER"/>
    <property type="match status" value="1"/>
</dbReference>
<organism evidence="2 3">
    <name type="scientific">Methylogaea oryzae</name>
    <dbReference type="NCBI Taxonomy" id="1295382"/>
    <lineage>
        <taxon>Bacteria</taxon>
        <taxon>Pseudomonadati</taxon>
        <taxon>Pseudomonadota</taxon>
        <taxon>Gammaproteobacteria</taxon>
        <taxon>Methylococcales</taxon>
        <taxon>Methylococcaceae</taxon>
        <taxon>Methylogaea</taxon>
    </lineage>
</organism>
<accession>A0A8D5AGN6</accession>
<dbReference type="Pfam" id="PF00550">
    <property type="entry name" value="PP-binding"/>
    <property type="match status" value="1"/>
</dbReference>
<evidence type="ECO:0000259" key="1">
    <source>
        <dbReference type="PROSITE" id="PS50075"/>
    </source>
</evidence>
<name>A0A8D5AGN6_9GAMM</name>
<keyword evidence="3" id="KW-1185">Reference proteome</keyword>
<dbReference type="AlphaFoldDB" id="A0A8D5AGN6"/>
<dbReference type="Proteomes" id="UP000824988">
    <property type="component" value="Chromosome"/>
</dbReference>
<sequence length="84" mass="9127">MKEEILAKVAEYIINAGDLKLKPEEVTENLSLKDDLDLDSVGSLTAIMDLEEHYDIVVEDKQLLGLQTVGDVVALIESGLAAKS</sequence>
<dbReference type="KEGG" id="moz:MoryE10_11790"/>
<evidence type="ECO:0000313" key="3">
    <source>
        <dbReference type="Proteomes" id="UP000824988"/>
    </source>
</evidence>
<dbReference type="InterPro" id="IPR009081">
    <property type="entry name" value="PP-bd_ACP"/>
</dbReference>